<name>A0A2M7Z3Z5_9BACT</name>
<proteinExistence type="predicted"/>
<accession>A0A2M7Z3Z5</accession>
<protein>
    <submittedName>
        <fullName evidence="1">Uncharacterized protein</fullName>
    </submittedName>
</protein>
<dbReference type="Proteomes" id="UP000230178">
    <property type="component" value="Unassembled WGS sequence"/>
</dbReference>
<evidence type="ECO:0000313" key="2">
    <source>
        <dbReference type="Proteomes" id="UP000230178"/>
    </source>
</evidence>
<dbReference type="EMBL" id="PFVS01000010">
    <property type="protein sequence ID" value="PJA83898.1"/>
    <property type="molecule type" value="Genomic_DNA"/>
</dbReference>
<evidence type="ECO:0000313" key="1">
    <source>
        <dbReference type="EMBL" id="PJA83898.1"/>
    </source>
</evidence>
<organism evidence="1 2">
    <name type="scientific">Candidatus Nealsonbacteria bacterium CG_4_9_14_3_um_filter_37_29</name>
    <dbReference type="NCBI Taxonomy" id="1974696"/>
    <lineage>
        <taxon>Bacteria</taxon>
        <taxon>Candidatus Nealsoniibacteriota</taxon>
    </lineage>
</organism>
<gene>
    <name evidence="1" type="ORF">CO146_00315</name>
</gene>
<comment type="caution">
    <text evidence="1">The sequence shown here is derived from an EMBL/GenBank/DDBJ whole genome shotgun (WGS) entry which is preliminary data.</text>
</comment>
<dbReference type="AlphaFoldDB" id="A0A2M7Z3Z5"/>
<sequence>MKIRESKNLVYQHLPLARGEVTNRIELSKCLLESFNLIDDSIELHFKNGREAAIRAKNLQGERELDLIVEKLEHFLDKSYEDILDMDI</sequence>
<reference evidence="2" key="1">
    <citation type="submission" date="2017-09" db="EMBL/GenBank/DDBJ databases">
        <title>Depth-based differentiation of microbial function through sediment-hosted aquifers and enrichment of novel symbionts in the deep terrestrial subsurface.</title>
        <authorList>
            <person name="Probst A.J."/>
            <person name="Ladd B."/>
            <person name="Jarett J.K."/>
            <person name="Geller-Mcgrath D.E."/>
            <person name="Sieber C.M.K."/>
            <person name="Emerson J.B."/>
            <person name="Anantharaman K."/>
            <person name="Thomas B.C."/>
            <person name="Malmstrom R."/>
            <person name="Stieglmeier M."/>
            <person name="Klingl A."/>
            <person name="Woyke T."/>
            <person name="Ryan C.M."/>
            <person name="Banfield J.F."/>
        </authorList>
    </citation>
    <scope>NUCLEOTIDE SEQUENCE [LARGE SCALE GENOMIC DNA]</scope>
</reference>